<feature type="compositionally biased region" description="Basic residues" evidence="5">
    <location>
        <begin position="248"/>
        <end position="259"/>
    </location>
</feature>
<dbReference type="GO" id="GO:0005615">
    <property type="term" value="C:extracellular space"/>
    <property type="evidence" value="ECO:0007669"/>
    <property type="project" value="TreeGrafter"/>
</dbReference>
<reference evidence="6" key="2">
    <citation type="submission" date="2016-06" db="EMBL/GenBank/DDBJ databases">
        <title>The genome of a short-lived fish provides insights into sex chromosome evolution and the genetic control of aging.</title>
        <authorList>
            <person name="Reichwald K."/>
            <person name="Felder M."/>
            <person name="Petzold A."/>
            <person name="Koch P."/>
            <person name="Groth M."/>
            <person name="Platzer M."/>
        </authorList>
    </citation>
    <scope>NUCLEOTIDE SEQUENCE</scope>
    <source>
        <tissue evidence="6">Brain</tissue>
    </source>
</reference>
<keyword evidence="3" id="KW-0165">Cleavage on pair of basic residues</keyword>
<dbReference type="PANTHER" id="PTHR10583">
    <property type="entry name" value="CHROMOGRANIN"/>
    <property type="match status" value="1"/>
</dbReference>
<evidence type="ECO:0000313" key="6">
    <source>
        <dbReference type="EMBL" id="SBQ60241.1"/>
    </source>
</evidence>
<gene>
    <name evidence="6" type="primary">CHGB</name>
</gene>
<proteinExistence type="predicted"/>
<organism evidence="6">
    <name type="scientific">Nothobranchius korthausae</name>
    <dbReference type="NCBI Taxonomy" id="1143690"/>
    <lineage>
        <taxon>Eukaryota</taxon>
        <taxon>Metazoa</taxon>
        <taxon>Chordata</taxon>
        <taxon>Craniata</taxon>
        <taxon>Vertebrata</taxon>
        <taxon>Euteleostomi</taxon>
        <taxon>Actinopterygii</taxon>
        <taxon>Neopterygii</taxon>
        <taxon>Teleostei</taxon>
        <taxon>Neoteleostei</taxon>
        <taxon>Acanthomorphata</taxon>
        <taxon>Ovalentaria</taxon>
        <taxon>Atherinomorphae</taxon>
        <taxon>Cyprinodontiformes</taxon>
        <taxon>Nothobranchiidae</taxon>
        <taxon>Nothobranchius</taxon>
    </lineage>
</organism>
<evidence type="ECO:0000256" key="5">
    <source>
        <dbReference type="SAM" id="MobiDB-lite"/>
    </source>
</evidence>
<feature type="region of interest" description="Disordered" evidence="5">
    <location>
        <begin position="166"/>
        <end position="514"/>
    </location>
</feature>
<feature type="compositionally biased region" description="Basic and acidic residues" evidence="5">
    <location>
        <begin position="389"/>
        <end position="409"/>
    </location>
</feature>
<keyword evidence="2" id="KW-0765">Sulfation</keyword>
<evidence type="ECO:0000256" key="1">
    <source>
        <dbReference type="ARBA" id="ARBA00022553"/>
    </source>
</evidence>
<accession>A0A1A8FNA4</accession>
<dbReference type="PRINTS" id="PR00659">
    <property type="entry name" value="CHROMOGRANIN"/>
</dbReference>
<reference evidence="6" key="1">
    <citation type="submission" date="2016-05" db="EMBL/GenBank/DDBJ databases">
        <authorList>
            <person name="Lavstsen T."/>
            <person name="Jespersen J.S."/>
        </authorList>
    </citation>
    <scope>NUCLEOTIDE SEQUENCE</scope>
    <source>
        <tissue evidence="6">Brain</tissue>
    </source>
</reference>
<feature type="compositionally biased region" description="Basic and acidic residues" evidence="5">
    <location>
        <begin position="445"/>
        <end position="472"/>
    </location>
</feature>
<dbReference type="PROSITE" id="PS00422">
    <property type="entry name" value="GRANINS_1"/>
    <property type="match status" value="1"/>
</dbReference>
<sequence length="611" mass="72528">MSHDMKPGAVLPRTPLSPRPYLRRSWAADLRAAAQLCPASAEGRELVSQRFHSPFNNMRPILVLVTCLLTESLALPLSQGGQREDAVARCLAEVLSKALSAPDAQLDQECRDVIKAGVNHASLREKSSDGLVTQEVVSKGHTEEPAAKAADVKDIEALLKSVEEKRANLGDEHNQQSWSLGDRTSENGDGGERVKRSSWRPGRYHQRRSKRGEEEDFERSQESWGGMEKRSEDEEVDEESEEREKRNWRPGRYHQRRHKRDDGEEEEPEEERSQEYWDVNKRYEDEEERDKRIWKPTHRYHHKSRLHKRSDDPLEGEVDEDRSQESWSVDKRNWRPGRYHQRRHKRYEEPLENAREEPDEERSQEYWDVDTGMEKRNWRQGRYHQRRQRRDEEPSEGNREEPEEDRSQEYWDFDTGVEKRNWRPGRYHQRRQRRDEELPEEAREEPEGGRSQEDWGYEKRQETEEGEIEKRIWKPTHRYHHKQKLNKRAGGPSEEEEEQRGTSDEYTEDEKDRDEALRYLAEKRNPWISRGYYHPAWYKRDSDEPAAASNKMDELAQLLSYRIKQLAHHSNQEEAKKTRALTPQEENELENLAAMDTELQKIAVKLHDKPA</sequence>
<evidence type="ECO:0000256" key="2">
    <source>
        <dbReference type="ARBA" id="ARBA00022641"/>
    </source>
</evidence>
<feature type="compositionally biased region" description="Basic residues" evidence="5">
    <location>
        <begin position="334"/>
        <end position="345"/>
    </location>
</feature>
<dbReference type="InterPro" id="IPR018054">
    <property type="entry name" value="Chromogranin_CS"/>
</dbReference>
<feature type="compositionally biased region" description="Basic residues" evidence="5">
    <location>
        <begin position="473"/>
        <end position="487"/>
    </location>
</feature>
<feature type="compositionally biased region" description="Basic and acidic residues" evidence="5">
    <location>
        <begin position="321"/>
        <end position="333"/>
    </location>
</feature>
<dbReference type="AlphaFoldDB" id="A0A1A8FNA4"/>
<feature type="compositionally biased region" description="Basic and acidic residues" evidence="5">
    <location>
        <begin position="271"/>
        <end position="293"/>
    </location>
</feature>
<protein>
    <submittedName>
        <fullName evidence="6">Chromogranin B</fullName>
    </submittedName>
</protein>
<name>A0A1A8FNA4_9TELE</name>
<dbReference type="InterPro" id="IPR001819">
    <property type="entry name" value="Chromogranin_AB"/>
</dbReference>
<evidence type="ECO:0000256" key="3">
    <source>
        <dbReference type="ARBA" id="ARBA00022685"/>
    </source>
</evidence>
<dbReference type="EMBL" id="HAEB01013714">
    <property type="protein sequence ID" value="SBQ60241.1"/>
    <property type="molecule type" value="Transcribed_RNA"/>
</dbReference>
<feature type="compositionally biased region" description="Basic residues" evidence="5">
    <location>
        <begin position="378"/>
        <end position="388"/>
    </location>
</feature>
<feature type="compositionally biased region" description="Basic and acidic residues" evidence="5">
    <location>
        <begin position="183"/>
        <end position="195"/>
    </location>
</feature>
<keyword evidence="4" id="KW-0732">Signal</keyword>
<dbReference type="GO" id="GO:0030141">
    <property type="term" value="C:secretory granule"/>
    <property type="evidence" value="ECO:0007669"/>
    <property type="project" value="InterPro"/>
</dbReference>
<keyword evidence="1" id="KW-0597">Phosphoprotein</keyword>
<dbReference type="PANTHER" id="PTHR10583:SF4">
    <property type="entry name" value="SECRETOGRANIN-1"/>
    <property type="match status" value="1"/>
</dbReference>
<feature type="compositionally biased region" description="Basic residues" evidence="5">
    <location>
        <begin position="422"/>
        <end position="432"/>
    </location>
</feature>
<feature type="compositionally biased region" description="Basic residues" evidence="5">
    <location>
        <begin position="294"/>
        <end position="308"/>
    </location>
</feature>
<feature type="compositionally biased region" description="Basic residues" evidence="5">
    <location>
        <begin position="196"/>
        <end position="210"/>
    </location>
</feature>
<evidence type="ECO:0000256" key="4">
    <source>
        <dbReference type="ARBA" id="ARBA00022729"/>
    </source>
</evidence>
<feature type="compositionally biased region" description="Basic and acidic residues" evidence="5">
    <location>
        <begin position="346"/>
        <end position="365"/>
    </location>
</feature>